<evidence type="ECO:0000313" key="4">
    <source>
        <dbReference type="Proteomes" id="UP000249248"/>
    </source>
</evidence>
<name>A0A2W1N3B3_9FLAO</name>
<dbReference type="PANTHER" id="PTHR42852:SF17">
    <property type="entry name" value="THIOREDOXIN-LIKE PROTEIN HI_1115"/>
    <property type="match status" value="1"/>
</dbReference>
<dbReference type="Pfam" id="PF00578">
    <property type="entry name" value="AhpC-TSA"/>
    <property type="match status" value="1"/>
</dbReference>
<accession>A0A2W1N3B3</accession>
<comment type="caution">
    <text evidence="3">The sequence shown here is derived from an EMBL/GenBank/DDBJ whole genome shotgun (WGS) entry which is preliminary data.</text>
</comment>
<dbReference type="InterPro" id="IPR050553">
    <property type="entry name" value="Thioredoxin_ResA/DsbE_sf"/>
</dbReference>
<proteinExistence type="predicted"/>
<dbReference type="Gene3D" id="3.40.30.10">
    <property type="entry name" value="Glutaredoxin"/>
    <property type="match status" value="1"/>
</dbReference>
<keyword evidence="1" id="KW-0732">Signal</keyword>
<dbReference type="PROSITE" id="PS51352">
    <property type="entry name" value="THIOREDOXIN_2"/>
    <property type="match status" value="1"/>
</dbReference>
<feature type="signal peptide" evidence="1">
    <location>
        <begin position="1"/>
        <end position="23"/>
    </location>
</feature>
<dbReference type="SUPFAM" id="SSF52833">
    <property type="entry name" value="Thioredoxin-like"/>
    <property type="match status" value="1"/>
</dbReference>
<dbReference type="EMBL" id="QKSB01000001">
    <property type="protein sequence ID" value="PZE18807.1"/>
    <property type="molecule type" value="Genomic_DNA"/>
</dbReference>
<reference evidence="3 4" key="1">
    <citation type="submission" date="2018-06" db="EMBL/GenBank/DDBJ databases">
        <title>The draft genome sequence of Crocinitomix sp. SM1701.</title>
        <authorList>
            <person name="Zhang X."/>
        </authorList>
    </citation>
    <scope>NUCLEOTIDE SEQUENCE [LARGE SCALE GENOMIC DNA]</scope>
    <source>
        <strain evidence="3 4">SM1701</strain>
    </source>
</reference>
<organism evidence="3 4">
    <name type="scientific">Putridiphycobacter roseus</name>
    <dbReference type="NCBI Taxonomy" id="2219161"/>
    <lineage>
        <taxon>Bacteria</taxon>
        <taxon>Pseudomonadati</taxon>
        <taxon>Bacteroidota</taxon>
        <taxon>Flavobacteriia</taxon>
        <taxon>Flavobacteriales</taxon>
        <taxon>Crocinitomicaceae</taxon>
        <taxon>Putridiphycobacter</taxon>
    </lineage>
</organism>
<evidence type="ECO:0000313" key="3">
    <source>
        <dbReference type="EMBL" id="PZE18807.1"/>
    </source>
</evidence>
<dbReference type="InterPro" id="IPR036249">
    <property type="entry name" value="Thioredoxin-like_sf"/>
</dbReference>
<dbReference type="RefSeq" id="WP_111061708.1">
    <property type="nucleotide sequence ID" value="NZ_JBHUCU010000007.1"/>
</dbReference>
<protein>
    <submittedName>
        <fullName evidence="3">TlpA family protein disulfide reductase</fullName>
    </submittedName>
</protein>
<dbReference type="GO" id="GO:0016209">
    <property type="term" value="F:antioxidant activity"/>
    <property type="evidence" value="ECO:0007669"/>
    <property type="project" value="InterPro"/>
</dbReference>
<sequence length="171" mass="19199">MKKLLMILTVGAAFGFAFMNTNADQDSEGKNLPAVSIKDVEGNAFNTGDLENDGKPMVISFWATWCKPCKLELNTIQEVYQDWQDETGVKLVAVSIDNERTKNMVKPYVNSSGWDYEVLMDVNGDFKRAMGVNNVPHTFLVDKNGKIVYSHSGFVPGDEEILFEHIEELLK</sequence>
<evidence type="ECO:0000259" key="2">
    <source>
        <dbReference type="PROSITE" id="PS51352"/>
    </source>
</evidence>
<dbReference type="CDD" id="cd02966">
    <property type="entry name" value="TlpA_like_family"/>
    <property type="match status" value="1"/>
</dbReference>
<dbReference type="Proteomes" id="UP000249248">
    <property type="component" value="Unassembled WGS sequence"/>
</dbReference>
<dbReference type="GO" id="GO:0016491">
    <property type="term" value="F:oxidoreductase activity"/>
    <property type="evidence" value="ECO:0007669"/>
    <property type="project" value="InterPro"/>
</dbReference>
<feature type="chain" id="PRO_5015915259" evidence="1">
    <location>
        <begin position="24"/>
        <end position="171"/>
    </location>
</feature>
<dbReference type="InterPro" id="IPR013766">
    <property type="entry name" value="Thioredoxin_domain"/>
</dbReference>
<dbReference type="OrthoDB" id="9815205at2"/>
<dbReference type="InterPro" id="IPR000866">
    <property type="entry name" value="AhpC/TSA"/>
</dbReference>
<dbReference type="AlphaFoldDB" id="A0A2W1N3B3"/>
<keyword evidence="4" id="KW-1185">Reference proteome</keyword>
<evidence type="ECO:0000256" key="1">
    <source>
        <dbReference type="SAM" id="SignalP"/>
    </source>
</evidence>
<dbReference type="PANTHER" id="PTHR42852">
    <property type="entry name" value="THIOL:DISULFIDE INTERCHANGE PROTEIN DSBE"/>
    <property type="match status" value="1"/>
</dbReference>
<feature type="domain" description="Thioredoxin" evidence="2">
    <location>
        <begin position="26"/>
        <end position="171"/>
    </location>
</feature>
<gene>
    <name evidence="3" type="ORF">DNU06_02965</name>
</gene>